<dbReference type="InterPro" id="IPR032710">
    <property type="entry name" value="NTF2-like_dom_sf"/>
</dbReference>
<accession>A0A0A2JTA5</accession>
<dbReference type="VEuPathDB" id="FungiDB:PEXP_000600"/>
<protein>
    <recommendedName>
        <fullName evidence="1">SnoaL-like domain-containing protein</fullName>
    </recommendedName>
</protein>
<dbReference type="GeneID" id="27679299"/>
<dbReference type="RefSeq" id="XP_016600061.1">
    <property type="nucleotide sequence ID" value="XM_016743879.1"/>
</dbReference>
<evidence type="ECO:0000259" key="1">
    <source>
        <dbReference type="Pfam" id="PF13577"/>
    </source>
</evidence>
<evidence type="ECO:0000313" key="3">
    <source>
        <dbReference type="Proteomes" id="UP000030143"/>
    </source>
</evidence>
<dbReference type="Gene3D" id="3.10.450.50">
    <property type="match status" value="1"/>
</dbReference>
<name>A0A0A2JTA5_PENEN</name>
<dbReference type="Pfam" id="PF13577">
    <property type="entry name" value="SnoaL_4"/>
    <property type="match status" value="1"/>
</dbReference>
<sequence>MSVSDLTIDLPCDEDLWASGDEQEWKQKLASKSSPRQLVKLVGLLCNKELKKNQLEPLGPSALFVATCTTYVEERALMKQFGGYSSHPIFEVQTETIFNRLNKQTDNLLDIFPQVYSTQHAISPIVGNTAKLGHLFQIIRFIPYRTIYSSCGWWMRKPEADMFTRQISRKLEEEPQKARQTLIHAAQLLHIVRTQQLPECFDSFLFLITSLYIWFYDRFVVARKRGEVAGPTHLHTLRIDRDSGHINLENWVNGGDEEEKLIHISGIGVLNGVAMMGPGGSIDTTILNDLHRSNTKHQPIKMAAVDYELIRNAIAQYSLAIDRKEYQNLAKGFTTDVVMRFPEPIGVLNGLPTVISAIERALENLTTHHALTTQTVKLTDEKTALATTYCMAMHFEIESQGERSVTGWGSYDDKLVKGIYDGKEDWRIVERTVYFHVPHTGDTSLLGLN</sequence>
<comment type="caution">
    <text evidence="2">The sequence shown here is derived from an EMBL/GenBank/DDBJ whole genome shotgun (WGS) entry which is preliminary data.</text>
</comment>
<dbReference type="InterPro" id="IPR037401">
    <property type="entry name" value="SnoaL-like"/>
</dbReference>
<organism evidence="2 3">
    <name type="scientific">Penicillium expansum</name>
    <name type="common">Blue mold rot fungus</name>
    <dbReference type="NCBI Taxonomy" id="27334"/>
    <lineage>
        <taxon>Eukaryota</taxon>
        <taxon>Fungi</taxon>
        <taxon>Dikarya</taxon>
        <taxon>Ascomycota</taxon>
        <taxon>Pezizomycotina</taxon>
        <taxon>Eurotiomycetes</taxon>
        <taxon>Eurotiomycetidae</taxon>
        <taxon>Eurotiales</taxon>
        <taxon>Aspergillaceae</taxon>
        <taxon>Penicillium</taxon>
    </lineage>
</organism>
<dbReference type="HOGENOM" id="CLU_609879_0_0_1"/>
<dbReference type="SUPFAM" id="SSF54427">
    <property type="entry name" value="NTF2-like"/>
    <property type="match status" value="1"/>
</dbReference>
<proteinExistence type="predicted"/>
<dbReference type="AlphaFoldDB" id="A0A0A2JTA5"/>
<evidence type="ECO:0000313" key="2">
    <source>
        <dbReference type="EMBL" id="KGO58624.1"/>
    </source>
</evidence>
<feature type="domain" description="SnoaL-like" evidence="1">
    <location>
        <begin position="306"/>
        <end position="432"/>
    </location>
</feature>
<keyword evidence="3" id="KW-1185">Reference proteome</keyword>
<reference evidence="2 3" key="1">
    <citation type="journal article" date="2015" name="Mol. Plant Microbe Interact.">
        <title>Genome, transcriptome, and functional analyses of Penicillium expansum provide new insights into secondary metabolism and pathogenicity.</title>
        <authorList>
            <person name="Ballester A.R."/>
            <person name="Marcet-Houben M."/>
            <person name="Levin E."/>
            <person name="Sela N."/>
            <person name="Selma-Lazaro C."/>
            <person name="Carmona L."/>
            <person name="Wisniewski M."/>
            <person name="Droby S."/>
            <person name="Gonzalez-Candelas L."/>
            <person name="Gabaldon T."/>
        </authorList>
    </citation>
    <scope>NUCLEOTIDE SEQUENCE [LARGE SCALE GENOMIC DNA]</scope>
    <source>
        <strain evidence="2 3">MD-8</strain>
    </source>
</reference>
<dbReference type="EMBL" id="JQFZ01000117">
    <property type="protein sequence ID" value="KGO58624.1"/>
    <property type="molecule type" value="Genomic_DNA"/>
</dbReference>
<gene>
    <name evidence="2" type="ORF">PEX2_066080</name>
</gene>
<dbReference type="Proteomes" id="UP000030143">
    <property type="component" value="Unassembled WGS sequence"/>
</dbReference>